<organism evidence="2 3">
    <name type="scientific">Coptis chinensis</name>
    <dbReference type="NCBI Taxonomy" id="261450"/>
    <lineage>
        <taxon>Eukaryota</taxon>
        <taxon>Viridiplantae</taxon>
        <taxon>Streptophyta</taxon>
        <taxon>Embryophyta</taxon>
        <taxon>Tracheophyta</taxon>
        <taxon>Spermatophyta</taxon>
        <taxon>Magnoliopsida</taxon>
        <taxon>Ranunculales</taxon>
        <taxon>Ranunculaceae</taxon>
        <taxon>Coptidoideae</taxon>
        <taxon>Coptis</taxon>
    </lineage>
</organism>
<feature type="region of interest" description="Disordered" evidence="1">
    <location>
        <begin position="79"/>
        <end position="101"/>
    </location>
</feature>
<accession>A0A835M671</accession>
<keyword evidence="3" id="KW-1185">Reference proteome</keyword>
<sequence length="101" mass="10954">MVIDQWFTGSLVDSKEVDIEGLWLALSQVDSLMKSPTQAVAQQGAYLAKCLSLMEKCKLNPEGPLCLVNLGAFNFVPSREGKDNQGKGDKPVNVCNRPTVA</sequence>
<dbReference type="AlphaFoldDB" id="A0A835M671"/>
<evidence type="ECO:0000256" key="1">
    <source>
        <dbReference type="SAM" id="MobiDB-lite"/>
    </source>
</evidence>
<protein>
    <submittedName>
        <fullName evidence="2">Uncharacterized protein</fullName>
    </submittedName>
</protein>
<gene>
    <name evidence="2" type="ORF">IFM89_039169</name>
</gene>
<evidence type="ECO:0000313" key="3">
    <source>
        <dbReference type="Proteomes" id="UP000631114"/>
    </source>
</evidence>
<dbReference type="EMBL" id="JADFTS010000003">
    <property type="protein sequence ID" value="KAF9617917.1"/>
    <property type="molecule type" value="Genomic_DNA"/>
</dbReference>
<name>A0A835M671_9MAGN</name>
<reference evidence="2 3" key="1">
    <citation type="submission" date="2020-10" db="EMBL/GenBank/DDBJ databases">
        <title>The Coptis chinensis genome and diversification of protoberbering-type alkaloids.</title>
        <authorList>
            <person name="Wang B."/>
            <person name="Shu S."/>
            <person name="Song C."/>
            <person name="Liu Y."/>
        </authorList>
    </citation>
    <scope>NUCLEOTIDE SEQUENCE [LARGE SCALE GENOMIC DNA]</scope>
    <source>
        <strain evidence="2">HL-2020</strain>
        <tissue evidence="2">Leaf</tissue>
    </source>
</reference>
<feature type="compositionally biased region" description="Basic and acidic residues" evidence="1">
    <location>
        <begin position="79"/>
        <end position="90"/>
    </location>
</feature>
<dbReference type="Proteomes" id="UP000631114">
    <property type="component" value="Unassembled WGS sequence"/>
</dbReference>
<proteinExistence type="predicted"/>
<evidence type="ECO:0000313" key="2">
    <source>
        <dbReference type="EMBL" id="KAF9617917.1"/>
    </source>
</evidence>
<comment type="caution">
    <text evidence="2">The sequence shown here is derived from an EMBL/GenBank/DDBJ whole genome shotgun (WGS) entry which is preliminary data.</text>
</comment>